<proteinExistence type="predicted"/>
<evidence type="ECO:0000256" key="1">
    <source>
        <dbReference type="ARBA" id="ARBA00022630"/>
    </source>
</evidence>
<organism evidence="5 6">
    <name type="scientific">Decorospora gaudefroyi</name>
    <dbReference type="NCBI Taxonomy" id="184978"/>
    <lineage>
        <taxon>Eukaryota</taxon>
        <taxon>Fungi</taxon>
        <taxon>Dikarya</taxon>
        <taxon>Ascomycota</taxon>
        <taxon>Pezizomycotina</taxon>
        <taxon>Dothideomycetes</taxon>
        <taxon>Pleosporomycetidae</taxon>
        <taxon>Pleosporales</taxon>
        <taxon>Pleosporineae</taxon>
        <taxon>Pleosporaceae</taxon>
        <taxon>Decorospora</taxon>
    </lineage>
</organism>
<keyword evidence="3" id="KW-0560">Oxidoreductase</keyword>
<dbReference type="GO" id="GO:0071949">
    <property type="term" value="F:FAD binding"/>
    <property type="evidence" value="ECO:0007669"/>
    <property type="project" value="InterPro"/>
</dbReference>
<keyword evidence="1" id="KW-0285">Flavoprotein</keyword>
<evidence type="ECO:0000256" key="3">
    <source>
        <dbReference type="ARBA" id="ARBA00023002"/>
    </source>
</evidence>
<gene>
    <name evidence="5" type="ORF">BDW02DRAFT_500392</name>
</gene>
<dbReference type="InterPro" id="IPR002938">
    <property type="entry name" value="FAD-bd"/>
</dbReference>
<dbReference type="InterPro" id="IPR050641">
    <property type="entry name" value="RIFMO-like"/>
</dbReference>
<reference evidence="5" key="1">
    <citation type="submission" date="2020-01" db="EMBL/GenBank/DDBJ databases">
        <authorList>
            <consortium name="DOE Joint Genome Institute"/>
            <person name="Haridas S."/>
            <person name="Albert R."/>
            <person name="Binder M."/>
            <person name="Bloem J."/>
            <person name="Labutti K."/>
            <person name="Salamov A."/>
            <person name="Andreopoulos B."/>
            <person name="Baker S.E."/>
            <person name="Barry K."/>
            <person name="Bills G."/>
            <person name="Bluhm B.H."/>
            <person name="Cannon C."/>
            <person name="Castanera R."/>
            <person name="Culley D.E."/>
            <person name="Daum C."/>
            <person name="Ezra D."/>
            <person name="Gonzalez J.B."/>
            <person name="Henrissat B."/>
            <person name="Kuo A."/>
            <person name="Liang C."/>
            <person name="Lipzen A."/>
            <person name="Lutzoni F."/>
            <person name="Magnuson J."/>
            <person name="Mondo S."/>
            <person name="Nolan M."/>
            <person name="Ohm R."/>
            <person name="Pangilinan J."/>
            <person name="Park H.-J."/>
            <person name="Ramirez L."/>
            <person name="Alfaro M."/>
            <person name="Sun H."/>
            <person name="Tritt A."/>
            <person name="Yoshinaga Y."/>
            <person name="Zwiers L.-H."/>
            <person name="Turgeon B.G."/>
            <person name="Goodwin S.B."/>
            <person name="Spatafora J.W."/>
            <person name="Crous P.W."/>
            <person name="Grigoriev I.V."/>
        </authorList>
    </citation>
    <scope>NUCLEOTIDE SEQUENCE</scope>
    <source>
        <strain evidence="5">P77</strain>
    </source>
</reference>
<dbReference type="PANTHER" id="PTHR43004">
    <property type="entry name" value="TRK SYSTEM POTASSIUM UPTAKE PROTEIN"/>
    <property type="match status" value="1"/>
</dbReference>
<dbReference type="Pfam" id="PF21274">
    <property type="entry name" value="Rng_hyd_C"/>
    <property type="match status" value="1"/>
</dbReference>
<dbReference type="Pfam" id="PF01494">
    <property type="entry name" value="FAD_binding_3"/>
    <property type="match status" value="1"/>
</dbReference>
<evidence type="ECO:0000256" key="2">
    <source>
        <dbReference type="ARBA" id="ARBA00022827"/>
    </source>
</evidence>
<dbReference type="InterPro" id="IPR036188">
    <property type="entry name" value="FAD/NAD-bd_sf"/>
</dbReference>
<keyword evidence="2" id="KW-0274">FAD</keyword>
<dbReference type="Proteomes" id="UP000800040">
    <property type="component" value="Unassembled WGS sequence"/>
</dbReference>
<evidence type="ECO:0000313" key="5">
    <source>
        <dbReference type="EMBL" id="KAF1833597.1"/>
    </source>
</evidence>
<dbReference type="AlphaFoldDB" id="A0A6A5KDZ5"/>
<dbReference type="PANTHER" id="PTHR43004:SF8">
    <property type="entry name" value="FAD-BINDING DOMAIN-CONTAINING PROTEIN-RELATED"/>
    <property type="match status" value="1"/>
</dbReference>
<dbReference type="Gene3D" id="3.40.30.120">
    <property type="match status" value="1"/>
</dbReference>
<sequence>MLSSSNGTPLTPRAHITNPPALEALRDCDRSMYDECVRLGNYGDAIKHYRLCESMAGIEYARNIAWGYGHRKGEYEALSPCVYMDLTQSLLEPVLVKWATGRGWTARFDTTLVQFVEEVGEEMYADGEKRKIVATVVDNMTGVEYTIRTRYLFGADGGRSTVAKILDLPFTTIPGGGYAVNVLLRADLAYLMEHRQGNLHILLGFEKDDPFISVARMVKPWTEWLFVFMPKGPDAPFPKRSKGEWAEIVKGVIDDRERDVAVEVLDVSGWAINETSADVVSKGNVFCLGDAIHRHPPTLGLGSNTCIQDAFNLAWKLSLVHRNLAAPTLLSTYNTERQPVAAHLVKESNDILRLDISIWANMGMQHYGASKQDRDAAQALVKSNTKEGRERRKAVAQGMRELHRELHSLGTSMGQLYRSAAVYTADEPAPFEPGPREKENPYEHYEPCTYPGRRLPHVLLGAGSRMPGPLTSTLDIAGKGQFSLFTGIGGEGWVAAAAAVEQRFGVPVKVVRVGPGLDWADVYLEWDVKRGVEEYGCVLVRPDYFVAWRAQECGDEVGRLLKVMGSILGIENGKDMVGDKGV</sequence>
<evidence type="ECO:0000313" key="6">
    <source>
        <dbReference type="Proteomes" id="UP000800040"/>
    </source>
</evidence>
<dbReference type="Gene3D" id="3.30.9.10">
    <property type="entry name" value="D-Amino Acid Oxidase, subunit A, domain 2"/>
    <property type="match status" value="1"/>
</dbReference>
<dbReference type="Gene3D" id="3.50.50.60">
    <property type="entry name" value="FAD/NAD(P)-binding domain"/>
    <property type="match status" value="1"/>
</dbReference>
<dbReference type="EMBL" id="ML975316">
    <property type="protein sequence ID" value="KAF1833597.1"/>
    <property type="molecule type" value="Genomic_DNA"/>
</dbReference>
<dbReference type="SUPFAM" id="SSF51905">
    <property type="entry name" value="FAD/NAD(P)-binding domain"/>
    <property type="match status" value="1"/>
</dbReference>
<keyword evidence="6" id="KW-1185">Reference proteome</keyword>
<accession>A0A6A5KDZ5</accession>
<dbReference type="PRINTS" id="PR00420">
    <property type="entry name" value="RNGMNOXGNASE"/>
</dbReference>
<protein>
    <recommendedName>
        <fullName evidence="4">FAD-binding domain-containing protein</fullName>
    </recommendedName>
</protein>
<dbReference type="GO" id="GO:0016709">
    <property type="term" value="F:oxidoreductase activity, acting on paired donors, with incorporation or reduction of molecular oxygen, NAD(P)H as one donor, and incorporation of one atom of oxygen"/>
    <property type="evidence" value="ECO:0007669"/>
    <property type="project" value="UniProtKB-ARBA"/>
</dbReference>
<feature type="domain" description="FAD-binding" evidence="4">
    <location>
        <begin position="5"/>
        <end position="347"/>
    </location>
</feature>
<name>A0A6A5KDZ5_9PLEO</name>
<evidence type="ECO:0000259" key="4">
    <source>
        <dbReference type="Pfam" id="PF01494"/>
    </source>
</evidence>
<dbReference type="OrthoDB" id="2690153at2759"/>